<evidence type="ECO:0000313" key="4">
    <source>
        <dbReference type="Proteomes" id="UP000000763"/>
    </source>
</evidence>
<evidence type="ECO:0000259" key="2">
    <source>
        <dbReference type="Pfam" id="PF03101"/>
    </source>
</evidence>
<accession>Q0J6V2</accession>
<proteinExistence type="predicted"/>
<name>Q0J6V2_ORYSJ</name>
<feature type="domain" description="FAR1" evidence="2">
    <location>
        <begin position="60"/>
        <end position="150"/>
    </location>
</feature>
<reference evidence="3 4" key="1">
    <citation type="journal article" date="2005" name="Nature">
        <title>The map-based sequence of the rice genome.</title>
        <authorList>
            <consortium name="International rice genome sequencing project (IRGSP)"/>
            <person name="Matsumoto T."/>
            <person name="Wu J."/>
            <person name="Kanamori H."/>
            <person name="Katayose Y."/>
            <person name="Fujisawa M."/>
            <person name="Namiki N."/>
            <person name="Mizuno H."/>
            <person name="Yamamoto K."/>
            <person name="Antonio B.A."/>
            <person name="Baba T."/>
            <person name="Sakata K."/>
            <person name="Nagamura Y."/>
            <person name="Aoki H."/>
            <person name="Arikawa K."/>
            <person name="Arita K."/>
            <person name="Bito T."/>
            <person name="Chiden Y."/>
            <person name="Fujitsuka N."/>
            <person name="Fukunaka R."/>
            <person name="Hamada M."/>
            <person name="Harada C."/>
            <person name="Hayashi A."/>
            <person name="Hijishita S."/>
            <person name="Honda M."/>
            <person name="Hosokawa S."/>
            <person name="Ichikawa Y."/>
            <person name="Idonuma A."/>
            <person name="Iijima M."/>
            <person name="Ikeda M."/>
            <person name="Ikeno M."/>
            <person name="Ito K."/>
            <person name="Ito S."/>
            <person name="Ito T."/>
            <person name="Ito Y."/>
            <person name="Ito Y."/>
            <person name="Iwabuchi A."/>
            <person name="Kamiya K."/>
            <person name="Karasawa W."/>
            <person name="Kurita K."/>
            <person name="Katagiri S."/>
            <person name="Kikuta A."/>
            <person name="Kobayashi H."/>
            <person name="Kobayashi N."/>
            <person name="Machita K."/>
            <person name="Maehara T."/>
            <person name="Masukawa M."/>
            <person name="Mizubayashi T."/>
            <person name="Mukai Y."/>
            <person name="Nagasaki H."/>
            <person name="Nagata Y."/>
            <person name="Naito S."/>
            <person name="Nakashima M."/>
            <person name="Nakama Y."/>
            <person name="Nakamichi Y."/>
            <person name="Nakamura M."/>
            <person name="Meguro A."/>
            <person name="Negishi M."/>
            <person name="Ohta I."/>
            <person name="Ohta T."/>
            <person name="Okamoto M."/>
            <person name="Ono N."/>
            <person name="Saji S."/>
            <person name="Sakaguchi M."/>
            <person name="Sakai K."/>
            <person name="Shibata M."/>
            <person name="Shimokawa T."/>
            <person name="Song J."/>
            <person name="Takazaki Y."/>
            <person name="Terasawa K."/>
            <person name="Tsugane M."/>
            <person name="Tsuji K."/>
            <person name="Ueda S."/>
            <person name="Waki K."/>
            <person name="Yamagata H."/>
            <person name="Yamamoto M."/>
            <person name="Yamamoto S."/>
            <person name="Yamane H."/>
            <person name="Yoshiki S."/>
            <person name="Yoshihara R."/>
            <person name="Yukawa K."/>
            <person name="Zhong H."/>
            <person name="Yano M."/>
            <person name="Yuan Q."/>
            <person name="Ouyang S."/>
            <person name="Liu J."/>
            <person name="Jones K.M."/>
            <person name="Gansberger K."/>
            <person name="Moffat K."/>
            <person name="Hill J."/>
            <person name="Bera J."/>
            <person name="Fadrosh D."/>
            <person name="Jin S."/>
            <person name="Johri S."/>
            <person name="Kim M."/>
            <person name="Overton L."/>
            <person name="Reardon M."/>
            <person name="Tsitrin T."/>
            <person name="Vuong H."/>
            <person name="Weaver B."/>
            <person name="Ciecko A."/>
            <person name="Tallon L."/>
            <person name="Jackson J."/>
            <person name="Pai G."/>
            <person name="Aken S.V."/>
            <person name="Utterback T."/>
            <person name="Reidmuller S."/>
            <person name="Feldblyum T."/>
            <person name="Hsiao J."/>
            <person name="Zismann V."/>
            <person name="Iobst S."/>
            <person name="de Vazeille A.R."/>
            <person name="Buell C.R."/>
            <person name="Ying K."/>
            <person name="Li Y."/>
            <person name="Lu T."/>
            <person name="Huang Y."/>
            <person name="Zhao Q."/>
            <person name="Feng Q."/>
            <person name="Zhang L."/>
            <person name="Zhu J."/>
            <person name="Weng Q."/>
            <person name="Mu J."/>
            <person name="Lu Y."/>
            <person name="Fan D."/>
            <person name="Liu Y."/>
            <person name="Guan J."/>
            <person name="Zhang Y."/>
            <person name="Yu S."/>
            <person name="Liu X."/>
            <person name="Zhang Y."/>
            <person name="Hong G."/>
            <person name="Han B."/>
            <person name="Choisne N."/>
            <person name="Demange N."/>
            <person name="Orjeda G."/>
            <person name="Samain S."/>
            <person name="Cattolico L."/>
            <person name="Pelletier E."/>
            <person name="Couloux A."/>
            <person name="Segurens B."/>
            <person name="Wincker P."/>
            <person name="D'Hont A."/>
            <person name="Scarpelli C."/>
            <person name="Weissenbach J."/>
            <person name="Salanoubat M."/>
            <person name="Quetier F."/>
            <person name="Yu Y."/>
            <person name="Kim H.R."/>
            <person name="Rambo T."/>
            <person name="Currie J."/>
            <person name="Collura K."/>
            <person name="Luo M."/>
            <person name="Yang T."/>
            <person name="Ammiraju J.S.S."/>
            <person name="Engler F."/>
            <person name="Soderlund C."/>
            <person name="Wing R.A."/>
            <person name="Palmer L.E."/>
            <person name="de la Bastide M."/>
            <person name="Spiegel L."/>
            <person name="Nascimento L."/>
            <person name="Zutavern T."/>
            <person name="O'Shaughnessy A."/>
            <person name="Dike S."/>
            <person name="Dedhia N."/>
            <person name="Preston R."/>
            <person name="Balija V."/>
            <person name="McCombie W.R."/>
            <person name="Chow T."/>
            <person name="Chen H."/>
            <person name="Chung M."/>
            <person name="Chen C."/>
            <person name="Shaw J."/>
            <person name="Wu H."/>
            <person name="Hsiao K."/>
            <person name="Chao Y."/>
            <person name="Chu M."/>
            <person name="Cheng C."/>
            <person name="Hour A."/>
            <person name="Lee P."/>
            <person name="Lin S."/>
            <person name="Lin Y."/>
            <person name="Liou J."/>
            <person name="Liu S."/>
            <person name="Hsing Y."/>
            <person name="Raghuvanshi S."/>
            <person name="Mohanty A."/>
            <person name="Bharti A.K."/>
            <person name="Gaur A."/>
            <person name="Gupta V."/>
            <person name="Kumar D."/>
            <person name="Ravi V."/>
            <person name="Vij S."/>
            <person name="Kapur A."/>
            <person name="Khurana P."/>
            <person name="Khurana P."/>
            <person name="Khurana J.P."/>
            <person name="Tyagi A.K."/>
            <person name="Gaikwad K."/>
            <person name="Singh A."/>
            <person name="Dalal V."/>
            <person name="Srivastava S."/>
            <person name="Dixit A."/>
            <person name="Pal A.K."/>
            <person name="Ghazi I.A."/>
            <person name="Yadav M."/>
            <person name="Pandit A."/>
            <person name="Bhargava A."/>
            <person name="Sureshbabu K."/>
            <person name="Batra K."/>
            <person name="Sharma T.R."/>
            <person name="Mohapatra T."/>
            <person name="Singh N.K."/>
            <person name="Messing J."/>
            <person name="Nelson A.B."/>
            <person name="Fuks G."/>
            <person name="Kavchok S."/>
            <person name="Keizer G."/>
            <person name="Linton E."/>
            <person name="Llaca V."/>
            <person name="Song R."/>
            <person name="Tanyolac B."/>
            <person name="Young S."/>
            <person name="Ho-Il K."/>
            <person name="Hahn J.H."/>
            <person name="Sangsakoo G."/>
            <person name="Vanavichit A."/>
            <person name="de Mattos Luiz.A.T."/>
            <person name="Zimmer P.D."/>
            <person name="Malone G."/>
            <person name="Dellagostin O."/>
            <person name="de Oliveira A.C."/>
            <person name="Bevan M."/>
            <person name="Bancroft I."/>
            <person name="Minx P."/>
            <person name="Cordum H."/>
            <person name="Wilson R."/>
            <person name="Cheng Z."/>
            <person name="Jin W."/>
            <person name="Jiang J."/>
            <person name="Leong S.A."/>
            <person name="Iwama H."/>
            <person name="Gojobori T."/>
            <person name="Itoh T."/>
            <person name="Niimura Y."/>
            <person name="Fujii Y."/>
            <person name="Habara T."/>
            <person name="Sakai H."/>
            <person name="Sato Y."/>
            <person name="Wilson G."/>
            <person name="Kumar K."/>
            <person name="McCouch S."/>
            <person name="Juretic N."/>
            <person name="Hoen D."/>
            <person name="Wright S."/>
            <person name="Bruskiewich R."/>
            <person name="Bureau T."/>
            <person name="Miyao A."/>
            <person name="Hirochika H."/>
            <person name="Nishikawa T."/>
            <person name="Kadowaki K."/>
            <person name="Sugiura M."/>
            <person name="Burr B."/>
            <person name="Sasaki T."/>
        </authorList>
    </citation>
    <scope>NUCLEOTIDE SEQUENCE [LARGE SCALE GENOMIC DNA]</scope>
    <source>
        <strain evidence="4">cv. Nipponbare</strain>
    </source>
</reference>
<dbReference type="PANTHER" id="PTHR47718">
    <property type="entry name" value="OS01G0519700 PROTEIN"/>
    <property type="match status" value="1"/>
</dbReference>
<protein>
    <submittedName>
        <fullName evidence="3">Os08g0263600 protein</fullName>
    </submittedName>
</protein>
<organism evidence="3 4">
    <name type="scientific">Oryza sativa subsp. japonica</name>
    <name type="common">Rice</name>
    <dbReference type="NCBI Taxonomy" id="39947"/>
    <lineage>
        <taxon>Eukaryota</taxon>
        <taxon>Viridiplantae</taxon>
        <taxon>Streptophyta</taxon>
        <taxon>Embryophyta</taxon>
        <taxon>Tracheophyta</taxon>
        <taxon>Spermatophyta</taxon>
        <taxon>Magnoliopsida</taxon>
        <taxon>Liliopsida</taxon>
        <taxon>Poales</taxon>
        <taxon>Poaceae</taxon>
        <taxon>BOP clade</taxon>
        <taxon>Oryzoideae</taxon>
        <taxon>Oryzeae</taxon>
        <taxon>Oryzinae</taxon>
        <taxon>Oryza</taxon>
        <taxon>Oryza sativa</taxon>
    </lineage>
</organism>
<gene>
    <name evidence="3" type="ordered locus">Os08g0263600</name>
</gene>
<dbReference type="KEGG" id="dosa:Os08g0263600"/>
<dbReference type="Proteomes" id="UP000000763">
    <property type="component" value="Chromosome 8"/>
</dbReference>
<evidence type="ECO:0000313" key="3">
    <source>
        <dbReference type="EMBL" id="BAF23313.2"/>
    </source>
</evidence>
<reference evidence="4" key="2">
    <citation type="journal article" date="2008" name="Nucleic Acids Res.">
        <title>The rice annotation project database (RAP-DB): 2008 update.</title>
        <authorList>
            <consortium name="The rice annotation project (RAP)"/>
        </authorList>
    </citation>
    <scope>GENOME REANNOTATION</scope>
    <source>
        <strain evidence="4">cv. Nipponbare</strain>
    </source>
</reference>
<dbReference type="Pfam" id="PF03101">
    <property type="entry name" value="FAR1"/>
    <property type="match status" value="1"/>
</dbReference>
<feature type="region of interest" description="Disordered" evidence="1">
    <location>
        <begin position="1"/>
        <end position="26"/>
    </location>
</feature>
<dbReference type="InterPro" id="IPR004330">
    <property type="entry name" value="FAR1_DNA_bnd_dom"/>
</dbReference>
<evidence type="ECO:0000256" key="1">
    <source>
        <dbReference type="SAM" id="MobiDB-lite"/>
    </source>
</evidence>
<dbReference type="EMBL" id="AP008214">
    <property type="protein sequence ID" value="BAF23313.2"/>
    <property type="molecule type" value="Genomic_DNA"/>
</dbReference>
<dbReference type="PANTHER" id="PTHR47718:SF18">
    <property type="entry name" value="PROTEIN FAR1-RELATED SEQUENCE 5-LIKE"/>
    <property type="match status" value="1"/>
</dbReference>
<dbReference type="AlphaFoldDB" id="Q0J6V2"/>
<sequence length="503" mass="56426">MDAHSDDEIAIPLSDDDERFNTPKKKPSIPLNCSSFTPDCDEEITPAVGMKFEDIEAVEKFYKSYVHTVGFSVRIGQQKKLNEVVQCKCFMCSRQGWKSKKGNEISDPSKKRRKLKETRCGCDAHIFVKLCSDNKYHIASLVEHHSHGLVSPDKLHLMRSNREVSERAKNTLFTSHRASVGTSQAYRLLHVSDGGFENVGCTKRDLQNYYRDLRTKMKNADAEMLENVYNDYGNLLEEIAIDSSEMAVRKKISAACNKFEDLIQKAKHSAEAIDFLTSSVLSLEAPLDQMVAGGRQTRQEEFESFLGCNIPTEVDILPTTDTHSRGRIKRIRSKENKNQGSNTSKYQGGKERIPRLCKICKEMVFHDSRNCPNKTSISPDDRFESVFKLCFVTAIAEELRVVAAAVTGMKIRGWRLRQWRPTTRGKDDDLFTARFVAATNGDEDAEEMQRYRIARMATKEAEGAAGGVATMVQPWVTGCGVVFGPSPRPPCTSASSSLTCKGT</sequence>